<dbReference type="GO" id="GO:0006352">
    <property type="term" value="P:DNA-templated transcription initiation"/>
    <property type="evidence" value="ECO:0007669"/>
    <property type="project" value="InterPro"/>
</dbReference>
<dbReference type="Gene3D" id="1.10.1740.10">
    <property type="match status" value="1"/>
</dbReference>
<dbReference type="SUPFAM" id="SSF88946">
    <property type="entry name" value="Sigma2 domain of RNA polymerase sigma factors"/>
    <property type="match status" value="1"/>
</dbReference>
<dbReference type="AlphaFoldDB" id="A0AAE3QVB6"/>
<keyword evidence="3" id="KW-0731">Sigma factor</keyword>
<dbReference type="Proteomes" id="UP001228581">
    <property type="component" value="Unassembled WGS sequence"/>
</dbReference>
<comment type="caution">
    <text evidence="6">The sequence shown here is derived from an EMBL/GenBank/DDBJ whole genome shotgun (WGS) entry which is preliminary data.</text>
</comment>
<dbReference type="InterPro" id="IPR013324">
    <property type="entry name" value="RNA_pol_sigma_r3/r4-like"/>
</dbReference>
<evidence type="ECO:0000313" key="8">
    <source>
        <dbReference type="Proteomes" id="UP001228581"/>
    </source>
</evidence>
<evidence type="ECO:0000256" key="5">
    <source>
        <dbReference type="ARBA" id="ARBA00023163"/>
    </source>
</evidence>
<dbReference type="GO" id="GO:0003677">
    <property type="term" value="F:DNA binding"/>
    <property type="evidence" value="ECO:0007669"/>
    <property type="project" value="UniProtKB-KW"/>
</dbReference>
<evidence type="ECO:0000256" key="1">
    <source>
        <dbReference type="ARBA" id="ARBA00010641"/>
    </source>
</evidence>
<dbReference type="PANTHER" id="PTHR43133">
    <property type="entry name" value="RNA POLYMERASE ECF-TYPE SIGMA FACTO"/>
    <property type="match status" value="1"/>
</dbReference>
<keyword evidence="4" id="KW-0238">DNA-binding</keyword>
<dbReference type="RefSeq" id="WP_313988554.1">
    <property type="nucleotide sequence ID" value="NZ_JASJOR010000015.1"/>
</dbReference>
<comment type="similarity">
    <text evidence="1">Belongs to the sigma-70 factor family. ECF subfamily.</text>
</comment>
<dbReference type="InterPro" id="IPR013325">
    <property type="entry name" value="RNA_pol_sigma_r2"/>
</dbReference>
<accession>A0AAE3QVB6</accession>
<dbReference type="NCBIfam" id="TIGR02937">
    <property type="entry name" value="sigma70-ECF"/>
    <property type="match status" value="1"/>
</dbReference>
<reference evidence="6 8" key="1">
    <citation type="submission" date="2023-05" db="EMBL/GenBank/DDBJ databases">
        <authorList>
            <person name="Zhang X."/>
        </authorList>
    </citation>
    <scope>NUCLEOTIDE SEQUENCE</scope>
    <source>
        <strain evidence="7 8">DM2B3-1</strain>
        <strain evidence="6">YF14B1</strain>
    </source>
</reference>
<dbReference type="Proteomes" id="UP001241110">
    <property type="component" value="Unassembled WGS sequence"/>
</dbReference>
<protein>
    <submittedName>
        <fullName evidence="6">Sigma-70 family RNA polymerase sigma factor</fullName>
    </submittedName>
</protein>
<organism evidence="6 9">
    <name type="scientific">Xanthocytophaga flava</name>
    <dbReference type="NCBI Taxonomy" id="3048013"/>
    <lineage>
        <taxon>Bacteria</taxon>
        <taxon>Pseudomonadati</taxon>
        <taxon>Bacteroidota</taxon>
        <taxon>Cytophagia</taxon>
        <taxon>Cytophagales</taxon>
        <taxon>Rhodocytophagaceae</taxon>
        <taxon>Xanthocytophaga</taxon>
    </lineage>
</organism>
<dbReference type="Gene3D" id="1.10.10.10">
    <property type="entry name" value="Winged helix-like DNA-binding domain superfamily/Winged helix DNA-binding domain"/>
    <property type="match status" value="1"/>
</dbReference>
<name>A0AAE3QVB6_9BACT</name>
<dbReference type="EMBL" id="JASJOT010000042">
    <property type="protein sequence ID" value="MDJ1498241.1"/>
    <property type="molecule type" value="Genomic_DNA"/>
</dbReference>
<dbReference type="SUPFAM" id="SSF88659">
    <property type="entry name" value="Sigma3 and sigma4 domains of RNA polymerase sigma factors"/>
    <property type="match status" value="1"/>
</dbReference>
<dbReference type="EMBL" id="JASJOS010000022">
    <property type="protein sequence ID" value="MDJ1485676.1"/>
    <property type="molecule type" value="Genomic_DNA"/>
</dbReference>
<dbReference type="PANTHER" id="PTHR43133:SF8">
    <property type="entry name" value="RNA POLYMERASE SIGMA FACTOR HI_1459-RELATED"/>
    <property type="match status" value="1"/>
</dbReference>
<dbReference type="InterPro" id="IPR036388">
    <property type="entry name" value="WH-like_DNA-bd_sf"/>
</dbReference>
<proteinExistence type="inferred from homology"/>
<sequence>MRDSEILERIRKGDESALDYLYKKNFKMMTKLVINNNGTEDEAKDIYQEALIVFWQKVTSGNLMLSSKISTFLYSICQNLWRKELERKSRMSNEEKDTEEELDFDQQERIDIINRCINQMGETCRRILTYYYFDNLSMHDIADLLGFANADTAKTKKYKCKKELDELIKAKYKASDFMD</sequence>
<evidence type="ECO:0000313" key="6">
    <source>
        <dbReference type="EMBL" id="MDJ1485676.1"/>
    </source>
</evidence>
<dbReference type="InterPro" id="IPR039425">
    <property type="entry name" value="RNA_pol_sigma-70-like"/>
</dbReference>
<evidence type="ECO:0000256" key="4">
    <source>
        <dbReference type="ARBA" id="ARBA00023125"/>
    </source>
</evidence>
<evidence type="ECO:0000313" key="9">
    <source>
        <dbReference type="Proteomes" id="UP001241110"/>
    </source>
</evidence>
<evidence type="ECO:0000256" key="2">
    <source>
        <dbReference type="ARBA" id="ARBA00023015"/>
    </source>
</evidence>
<keyword evidence="2" id="KW-0805">Transcription regulation</keyword>
<evidence type="ECO:0000256" key="3">
    <source>
        <dbReference type="ARBA" id="ARBA00023082"/>
    </source>
</evidence>
<keyword evidence="5" id="KW-0804">Transcription</keyword>
<dbReference type="InterPro" id="IPR014284">
    <property type="entry name" value="RNA_pol_sigma-70_dom"/>
</dbReference>
<gene>
    <name evidence="6" type="ORF">QNI16_34625</name>
    <name evidence="7" type="ORF">QNI19_35225</name>
</gene>
<keyword evidence="8" id="KW-1185">Reference proteome</keyword>
<dbReference type="GO" id="GO:0016987">
    <property type="term" value="F:sigma factor activity"/>
    <property type="evidence" value="ECO:0007669"/>
    <property type="project" value="UniProtKB-KW"/>
</dbReference>
<evidence type="ECO:0000313" key="7">
    <source>
        <dbReference type="EMBL" id="MDJ1498241.1"/>
    </source>
</evidence>